<evidence type="ECO:0008006" key="4">
    <source>
        <dbReference type="Google" id="ProtNLM"/>
    </source>
</evidence>
<accession>A0A8S1N2I1</accession>
<dbReference type="AlphaFoldDB" id="A0A8S1N2I1"/>
<protein>
    <recommendedName>
        <fullName evidence="4">MORN repeat protein</fullName>
    </recommendedName>
</protein>
<gene>
    <name evidence="2" type="ORF">PSON_ATCC_30995.1.T0510040</name>
</gene>
<keyword evidence="1" id="KW-0677">Repeat</keyword>
<keyword evidence="3" id="KW-1185">Reference proteome</keyword>
<evidence type="ECO:0000313" key="3">
    <source>
        <dbReference type="Proteomes" id="UP000692954"/>
    </source>
</evidence>
<dbReference type="OrthoDB" id="70770at2759"/>
<dbReference type="InterPro" id="IPR003409">
    <property type="entry name" value="MORN"/>
</dbReference>
<dbReference type="SMART" id="SM00698">
    <property type="entry name" value="MORN"/>
    <property type="match status" value="8"/>
</dbReference>
<proteinExistence type="predicted"/>
<organism evidence="2 3">
    <name type="scientific">Paramecium sonneborni</name>
    <dbReference type="NCBI Taxonomy" id="65129"/>
    <lineage>
        <taxon>Eukaryota</taxon>
        <taxon>Sar</taxon>
        <taxon>Alveolata</taxon>
        <taxon>Ciliophora</taxon>
        <taxon>Intramacronucleata</taxon>
        <taxon>Oligohymenophorea</taxon>
        <taxon>Peniculida</taxon>
        <taxon>Parameciidae</taxon>
        <taxon>Paramecium</taxon>
    </lineage>
</organism>
<reference evidence="2" key="1">
    <citation type="submission" date="2021-01" db="EMBL/GenBank/DDBJ databases">
        <authorList>
            <consortium name="Genoscope - CEA"/>
            <person name="William W."/>
        </authorList>
    </citation>
    <scope>NUCLEOTIDE SEQUENCE</scope>
</reference>
<sequence length="388" mass="45443">MGQCCQGYQDQDRNCKIILQTQIRNTIISEGDLKYIKQIRLIQAYVRGYLVRKQYQWLIHKLKHKKNLGKQLQYQSNEMSFNDSAPFQDTKLSQISKLDYLQIEKFKILDQVPDYLVNRVNKILQQYTSFKYDNEEENKFNFSIYQLEDGCIYQGQWKNGMKHGCGKQYWLSGLYYEGYWAENMFQGRGRLVQADGNIFEGEFNNNKASGNVIVILILQGTLYSVDGAKYVGQWENNAKNGYGTEIRLDGTLYEGYYKNGEKNGQGTFKWADGSIYKGHFVDGNFEGEGEFKWEDGRIYIGEWKNDQMDGQGIFIWPDNRKYQGSYKNGKKEGFGQFQWPDGRIYKGEWANNKQHGLGNYLGSNGVEKEGEWYEGKLLRWIKNKNRIQ</sequence>
<dbReference type="EMBL" id="CAJJDN010000051">
    <property type="protein sequence ID" value="CAD8087158.1"/>
    <property type="molecule type" value="Genomic_DNA"/>
</dbReference>
<dbReference type="PROSITE" id="PS50096">
    <property type="entry name" value="IQ"/>
    <property type="match status" value="1"/>
</dbReference>
<dbReference type="PANTHER" id="PTHR43215">
    <property type="entry name" value="RADIAL SPOKE HEAD 1 HOMOLOG"/>
    <property type="match status" value="1"/>
</dbReference>
<comment type="caution">
    <text evidence="2">The sequence shown here is derived from an EMBL/GenBank/DDBJ whole genome shotgun (WGS) entry which is preliminary data.</text>
</comment>
<dbReference type="PANTHER" id="PTHR43215:SF14">
    <property type="entry name" value="RADIAL SPOKE HEAD 1 HOMOLOG"/>
    <property type="match status" value="1"/>
</dbReference>
<name>A0A8S1N2I1_9CILI</name>
<dbReference type="Proteomes" id="UP000692954">
    <property type="component" value="Unassembled WGS sequence"/>
</dbReference>
<evidence type="ECO:0000313" key="2">
    <source>
        <dbReference type="EMBL" id="CAD8087158.1"/>
    </source>
</evidence>
<dbReference type="Pfam" id="PF02493">
    <property type="entry name" value="MORN"/>
    <property type="match status" value="9"/>
</dbReference>
<evidence type="ECO:0000256" key="1">
    <source>
        <dbReference type="ARBA" id="ARBA00022737"/>
    </source>
</evidence>
<dbReference type="GO" id="GO:0005829">
    <property type="term" value="C:cytosol"/>
    <property type="evidence" value="ECO:0007669"/>
    <property type="project" value="TreeGrafter"/>
</dbReference>